<dbReference type="AlphaFoldDB" id="A0A1M5VYP0"/>
<proteinExistence type="predicted"/>
<evidence type="ECO:0000313" key="6">
    <source>
        <dbReference type="EMBL" id="SHH80327.1"/>
    </source>
</evidence>
<organism evidence="6 7">
    <name type="scientific">Sporanaerobacter acetigenes DSM 13106</name>
    <dbReference type="NCBI Taxonomy" id="1123281"/>
    <lineage>
        <taxon>Bacteria</taxon>
        <taxon>Bacillati</taxon>
        <taxon>Bacillota</taxon>
        <taxon>Tissierellia</taxon>
        <taxon>Tissierellales</taxon>
        <taxon>Sporanaerobacteraceae</taxon>
        <taxon>Sporanaerobacter</taxon>
    </lineage>
</organism>
<dbReference type="Proteomes" id="UP000184389">
    <property type="component" value="Unassembled WGS sequence"/>
</dbReference>
<dbReference type="GO" id="GO:0016020">
    <property type="term" value="C:membrane"/>
    <property type="evidence" value="ECO:0007669"/>
    <property type="project" value="UniProtKB-SubCell"/>
</dbReference>
<evidence type="ECO:0000256" key="3">
    <source>
        <dbReference type="ARBA" id="ARBA00022989"/>
    </source>
</evidence>
<evidence type="ECO:0000313" key="7">
    <source>
        <dbReference type="Proteomes" id="UP000184389"/>
    </source>
</evidence>
<dbReference type="STRING" id="1123281.SAMN02745180_01117"/>
<feature type="transmembrane region" description="Helical" evidence="5">
    <location>
        <begin position="57"/>
        <end position="76"/>
    </location>
</feature>
<dbReference type="Pfam" id="PF02674">
    <property type="entry name" value="Colicin_V"/>
    <property type="match status" value="1"/>
</dbReference>
<dbReference type="GO" id="GO:0009403">
    <property type="term" value="P:toxin biosynthetic process"/>
    <property type="evidence" value="ECO:0007669"/>
    <property type="project" value="InterPro"/>
</dbReference>
<keyword evidence="7" id="KW-1185">Reference proteome</keyword>
<feature type="transmembrane region" description="Helical" evidence="5">
    <location>
        <begin position="96"/>
        <end position="117"/>
    </location>
</feature>
<sequence length="198" mass="22744">MNWIDFLIILILVLNIVKDTSQGLVKSIFGLIKILLSIYLTKMYYDVVYGYIINTEVLYNGFKAVIIGLFKAIFYRKIKNDANFLPQLLSSGMINVLINILCILITYFVFRWLLGLLEKLLSFLFKAPILKQLNRIGGFLFGAIKGILVIYIVLALLSPIQIIFPQGFISKAIENSLLFTYFSNTSLKFDLFKIKNYI</sequence>
<evidence type="ECO:0000256" key="4">
    <source>
        <dbReference type="ARBA" id="ARBA00023136"/>
    </source>
</evidence>
<feature type="transmembrane region" description="Helical" evidence="5">
    <location>
        <begin position="138"/>
        <end position="157"/>
    </location>
</feature>
<protein>
    <submittedName>
        <fullName evidence="6">Colicin V production protein</fullName>
    </submittedName>
</protein>
<dbReference type="InterPro" id="IPR003825">
    <property type="entry name" value="Colicin-V_CvpA"/>
</dbReference>
<accession>A0A1M5VYP0</accession>
<keyword evidence="2 5" id="KW-0812">Transmembrane</keyword>
<gene>
    <name evidence="6" type="ORF">SAMN02745180_01117</name>
</gene>
<keyword evidence="4 5" id="KW-0472">Membrane</keyword>
<dbReference type="EMBL" id="FQXR01000004">
    <property type="protein sequence ID" value="SHH80327.1"/>
    <property type="molecule type" value="Genomic_DNA"/>
</dbReference>
<dbReference type="PANTHER" id="PTHR37306">
    <property type="entry name" value="COLICIN V PRODUCTION PROTEIN"/>
    <property type="match status" value="1"/>
</dbReference>
<evidence type="ECO:0000256" key="2">
    <source>
        <dbReference type="ARBA" id="ARBA00022692"/>
    </source>
</evidence>
<dbReference type="RefSeq" id="WP_072743789.1">
    <property type="nucleotide sequence ID" value="NZ_FQXR01000004.1"/>
</dbReference>
<evidence type="ECO:0000256" key="5">
    <source>
        <dbReference type="SAM" id="Phobius"/>
    </source>
</evidence>
<dbReference type="PANTHER" id="PTHR37306:SF1">
    <property type="entry name" value="COLICIN V PRODUCTION PROTEIN"/>
    <property type="match status" value="1"/>
</dbReference>
<feature type="transmembrane region" description="Helical" evidence="5">
    <location>
        <begin position="28"/>
        <end position="45"/>
    </location>
</feature>
<name>A0A1M5VYP0_9FIRM</name>
<comment type="subcellular location">
    <subcellularLocation>
        <location evidence="1">Membrane</location>
        <topology evidence="1">Multi-pass membrane protein</topology>
    </subcellularLocation>
</comment>
<keyword evidence="3 5" id="KW-1133">Transmembrane helix</keyword>
<evidence type="ECO:0000256" key="1">
    <source>
        <dbReference type="ARBA" id="ARBA00004141"/>
    </source>
</evidence>
<dbReference type="OrthoDB" id="1707939at2"/>
<reference evidence="6 7" key="1">
    <citation type="submission" date="2016-11" db="EMBL/GenBank/DDBJ databases">
        <authorList>
            <person name="Jaros S."/>
            <person name="Januszkiewicz K."/>
            <person name="Wedrychowicz H."/>
        </authorList>
    </citation>
    <scope>NUCLEOTIDE SEQUENCE [LARGE SCALE GENOMIC DNA]</scope>
    <source>
        <strain evidence="6 7">DSM 13106</strain>
    </source>
</reference>